<dbReference type="OMA" id="ETETAQW"/>
<dbReference type="EnsemblPlants" id="AUR62006405-RA">
    <property type="protein sequence ID" value="AUR62006405-RA:cds"/>
    <property type="gene ID" value="AUR62006405"/>
</dbReference>
<dbReference type="Gene3D" id="2.80.10.50">
    <property type="match status" value="2"/>
</dbReference>
<evidence type="ECO:0000256" key="2">
    <source>
        <dbReference type="ARBA" id="ARBA00023157"/>
    </source>
</evidence>
<feature type="domain" description="Agglutinin" evidence="4">
    <location>
        <begin position="134"/>
        <end position="271"/>
    </location>
</feature>
<keyword evidence="2" id="KW-1015">Disulfide bond</keyword>
<dbReference type="PANTHER" id="PTHR39244:SF5">
    <property type="entry name" value="NATTERIN-3-LIKE"/>
    <property type="match status" value="1"/>
</dbReference>
<dbReference type="Proteomes" id="UP000596660">
    <property type="component" value="Unplaced"/>
</dbReference>
<evidence type="ECO:0000313" key="5">
    <source>
        <dbReference type="EnsemblPlants" id="AUR62006405-RA:cds"/>
    </source>
</evidence>
<comment type="similarity">
    <text evidence="1">Belongs to the aerolysin family.</text>
</comment>
<feature type="region of interest" description="Disordered" evidence="3">
    <location>
        <begin position="478"/>
        <end position="504"/>
    </location>
</feature>
<sequence>MAGLPRLITLMRSSRFFQYETEEGELHATVRNTSDTIISENNFTLFEVKSSKVHQGMVHIISLYNNRYLRLNPTGAFISATADELEEDRAERSCTLFRFVISGNKVRFFHQSDNVERNVVVYQGGILGVQGSVLLLYFHVMFKGDDGNYLRARKNKNLAFVANDPTDPRVHHIARLSSPRVARFSLLSPRFNLYWQRMNGDWLQCNSSVPFATNTTFRPVRQGFGDQNRSIALLNTTNNRYCERWTQGGSAGRLRASSSGIVRTALLTVEEAIRDREISDIRYRLEDARIYNMIPLESRSQIVYNYGDNEEIQKVSFTYSEVIEEKFSSSHSWKLSAKATIRVRLIPVILQGKLTTTASYGGSVEWSQKKTIERTVTGSTTATVPARKARRVTLIVGQGFMDVPYSYRQRDILMDGTFEEKTMHDGLFSGLNTFELQYILGEAEDLPRSARPPIGHGDIVIVPGETKVLSTMAISREVDVEGKEDPELAPMEDQQDPLPRPSKL</sequence>
<dbReference type="SUPFAM" id="SSF50382">
    <property type="entry name" value="Agglutinin"/>
    <property type="match status" value="2"/>
</dbReference>
<dbReference type="InterPro" id="IPR053237">
    <property type="entry name" value="Natterin_C"/>
</dbReference>
<dbReference type="Pfam" id="PF07468">
    <property type="entry name" value="Agglutinin"/>
    <property type="match status" value="1"/>
</dbReference>
<evidence type="ECO:0000256" key="1">
    <source>
        <dbReference type="ARBA" id="ARBA00009831"/>
    </source>
</evidence>
<reference evidence="5" key="2">
    <citation type="submission" date="2021-03" db="UniProtKB">
        <authorList>
            <consortium name="EnsemblPlants"/>
        </authorList>
    </citation>
    <scope>IDENTIFICATION</scope>
</reference>
<organism evidence="5 6">
    <name type="scientific">Chenopodium quinoa</name>
    <name type="common">Quinoa</name>
    <dbReference type="NCBI Taxonomy" id="63459"/>
    <lineage>
        <taxon>Eukaryota</taxon>
        <taxon>Viridiplantae</taxon>
        <taxon>Streptophyta</taxon>
        <taxon>Embryophyta</taxon>
        <taxon>Tracheophyta</taxon>
        <taxon>Spermatophyta</taxon>
        <taxon>Magnoliopsida</taxon>
        <taxon>eudicotyledons</taxon>
        <taxon>Gunneridae</taxon>
        <taxon>Pentapetalae</taxon>
        <taxon>Caryophyllales</taxon>
        <taxon>Chenopodiaceae</taxon>
        <taxon>Chenopodioideae</taxon>
        <taxon>Atripliceae</taxon>
        <taxon>Chenopodium</taxon>
    </lineage>
</organism>
<dbReference type="InterPro" id="IPR008998">
    <property type="entry name" value="Agglutinin"/>
</dbReference>
<evidence type="ECO:0000313" key="6">
    <source>
        <dbReference type="Proteomes" id="UP000596660"/>
    </source>
</evidence>
<proteinExistence type="inferred from homology"/>
<dbReference type="InterPro" id="IPR055267">
    <property type="entry name" value="Aerolysin-like_C"/>
</dbReference>
<dbReference type="Pfam" id="PF01117">
    <property type="entry name" value="Aerolysin"/>
    <property type="match status" value="1"/>
</dbReference>
<accession>A0A803L3G6</accession>
<dbReference type="CDD" id="cd20216">
    <property type="entry name" value="PFM_HFR-2-like"/>
    <property type="match status" value="1"/>
</dbReference>
<reference evidence="5" key="1">
    <citation type="journal article" date="2017" name="Nature">
        <title>The genome of Chenopodium quinoa.</title>
        <authorList>
            <person name="Jarvis D.E."/>
            <person name="Ho Y.S."/>
            <person name="Lightfoot D.J."/>
            <person name="Schmoeckel S.M."/>
            <person name="Li B."/>
            <person name="Borm T.J.A."/>
            <person name="Ohyanagi H."/>
            <person name="Mineta K."/>
            <person name="Michell C.T."/>
            <person name="Saber N."/>
            <person name="Kharbatia N.M."/>
            <person name="Rupper R.R."/>
            <person name="Sharp A.R."/>
            <person name="Dally N."/>
            <person name="Boughton B.A."/>
            <person name="Woo Y.H."/>
            <person name="Gao G."/>
            <person name="Schijlen E.G.W.M."/>
            <person name="Guo X."/>
            <person name="Momin A.A."/>
            <person name="Negrao S."/>
            <person name="Al-Babili S."/>
            <person name="Gehring C."/>
            <person name="Roessner U."/>
            <person name="Jung C."/>
            <person name="Murphy K."/>
            <person name="Arold S.T."/>
            <person name="Gojobori T."/>
            <person name="van der Linden C.G."/>
            <person name="van Loo E.N."/>
            <person name="Jellen E.N."/>
            <person name="Maughan P.J."/>
            <person name="Tester M."/>
        </authorList>
    </citation>
    <scope>NUCLEOTIDE SEQUENCE [LARGE SCALE GENOMIC DNA]</scope>
    <source>
        <strain evidence="5">cv. PI 614886</strain>
    </source>
</reference>
<dbReference type="Gramene" id="AUR62006405-RA">
    <property type="protein sequence ID" value="AUR62006405-RA:cds"/>
    <property type="gene ID" value="AUR62006405"/>
</dbReference>
<evidence type="ECO:0000256" key="3">
    <source>
        <dbReference type="SAM" id="MobiDB-lite"/>
    </source>
</evidence>
<protein>
    <recommendedName>
        <fullName evidence="4">Agglutinin domain-containing protein</fullName>
    </recommendedName>
</protein>
<evidence type="ECO:0000259" key="4">
    <source>
        <dbReference type="SMART" id="SM00791"/>
    </source>
</evidence>
<dbReference type="AlphaFoldDB" id="A0A803L3G6"/>
<name>A0A803L3G6_CHEQI</name>
<dbReference type="InterPro" id="IPR036242">
    <property type="entry name" value="Agglutinin_dom_sf"/>
</dbReference>
<dbReference type="PANTHER" id="PTHR39244">
    <property type="entry name" value="NATTERIN-4"/>
    <property type="match status" value="1"/>
</dbReference>
<dbReference type="SUPFAM" id="SSF56973">
    <property type="entry name" value="Aerolisin/ETX pore-forming domain"/>
    <property type="match status" value="1"/>
</dbReference>
<keyword evidence="6" id="KW-1185">Reference proteome</keyword>
<dbReference type="SMART" id="SM00791">
    <property type="entry name" value="Agglutinin"/>
    <property type="match status" value="1"/>
</dbReference>
<dbReference type="Gene3D" id="2.170.15.10">
    <property type="entry name" value="Proaerolysin, chain A, domain 3"/>
    <property type="match status" value="1"/>
</dbReference>